<dbReference type="PANTHER" id="PTHR38459">
    <property type="entry name" value="PROPHAGE BACTOPRENOL-LINKED GLUCOSE TRANSLOCASE HOMOLOG"/>
    <property type="match status" value="1"/>
</dbReference>
<sequence length="126" mass="13951">MTNRWTPLLKFGLVGVLNTAVDFLVFAGLSAAGVGVLPAQWISYGSGVANSYIWNRKWTFREQVSGSVSEFVKFILLNLMTLVIVSLLLWGMIHGMGFSLYLAKILATLLSVIINYIGSRTFIFRA</sequence>
<proteinExistence type="inferred from homology"/>
<dbReference type="RefSeq" id="WP_068604712.1">
    <property type="nucleotide sequence ID" value="NZ_CP011388.1"/>
</dbReference>
<feature type="transmembrane region" description="Helical" evidence="6">
    <location>
        <begin position="38"/>
        <end position="54"/>
    </location>
</feature>
<organism evidence="8 9">
    <name type="scientific">Paenibacillus swuensis</name>
    <dbReference type="NCBI Taxonomy" id="1178515"/>
    <lineage>
        <taxon>Bacteria</taxon>
        <taxon>Bacillati</taxon>
        <taxon>Bacillota</taxon>
        <taxon>Bacilli</taxon>
        <taxon>Bacillales</taxon>
        <taxon>Paenibacillaceae</taxon>
        <taxon>Paenibacillus</taxon>
    </lineage>
</organism>
<feature type="transmembrane region" description="Helical" evidence="6">
    <location>
        <begin position="74"/>
        <end position="93"/>
    </location>
</feature>
<dbReference type="PANTHER" id="PTHR38459:SF1">
    <property type="entry name" value="PROPHAGE BACTOPRENOL-LINKED GLUCOSE TRANSLOCASE HOMOLOG"/>
    <property type="match status" value="1"/>
</dbReference>
<dbReference type="KEGG" id="pswu:SY83_04710"/>
<comment type="similarity">
    <text evidence="2">Belongs to the GtrA family.</text>
</comment>
<reference evidence="8 9" key="1">
    <citation type="submission" date="2015-01" db="EMBL/GenBank/DDBJ databases">
        <title>Paenibacillus swuensis/DY6/whole genome sequencing.</title>
        <authorList>
            <person name="Kim M.K."/>
            <person name="Srinivasan S."/>
            <person name="Lee J.-J."/>
        </authorList>
    </citation>
    <scope>NUCLEOTIDE SEQUENCE [LARGE SCALE GENOMIC DNA]</scope>
    <source>
        <strain evidence="8 9">DY6</strain>
    </source>
</reference>
<dbReference type="Pfam" id="PF04138">
    <property type="entry name" value="GtrA_DPMS_TM"/>
    <property type="match status" value="1"/>
</dbReference>
<dbReference type="EMBL" id="CP011388">
    <property type="protein sequence ID" value="ANE45715.1"/>
    <property type="molecule type" value="Genomic_DNA"/>
</dbReference>
<evidence type="ECO:0000256" key="3">
    <source>
        <dbReference type="ARBA" id="ARBA00022692"/>
    </source>
</evidence>
<evidence type="ECO:0000313" key="9">
    <source>
        <dbReference type="Proteomes" id="UP000076927"/>
    </source>
</evidence>
<dbReference type="OrthoDB" id="9812049at2"/>
<dbReference type="GO" id="GO:0000271">
    <property type="term" value="P:polysaccharide biosynthetic process"/>
    <property type="evidence" value="ECO:0007669"/>
    <property type="project" value="InterPro"/>
</dbReference>
<feature type="transmembrane region" description="Helical" evidence="6">
    <location>
        <begin position="12"/>
        <end position="32"/>
    </location>
</feature>
<protein>
    <recommendedName>
        <fullName evidence="7">GtrA/DPMS transmembrane domain-containing protein</fullName>
    </recommendedName>
</protein>
<evidence type="ECO:0000256" key="1">
    <source>
        <dbReference type="ARBA" id="ARBA00004141"/>
    </source>
</evidence>
<evidence type="ECO:0000256" key="4">
    <source>
        <dbReference type="ARBA" id="ARBA00022989"/>
    </source>
</evidence>
<keyword evidence="3 6" id="KW-0812">Transmembrane</keyword>
<comment type="subcellular location">
    <subcellularLocation>
        <location evidence="1">Membrane</location>
        <topology evidence="1">Multi-pass membrane protein</topology>
    </subcellularLocation>
</comment>
<dbReference type="InterPro" id="IPR007267">
    <property type="entry name" value="GtrA_DPMS_TM"/>
</dbReference>
<feature type="domain" description="GtrA/DPMS transmembrane" evidence="7">
    <location>
        <begin position="10"/>
        <end position="124"/>
    </location>
</feature>
<keyword evidence="9" id="KW-1185">Reference proteome</keyword>
<keyword evidence="4 6" id="KW-1133">Transmembrane helix</keyword>
<dbReference type="GO" id="GO:0005886">
    <property type="term" value="C:plasma membrane"/>
    <property type="evidence" value="ECO:0007669"/>
    <property type="project" value="TreeGrafter"/>
</dbReference>
<feature type="transmembrane region" description="Helical" evidence="6">
    <location>
        <begin position="99"/>
        <end position="118"/>
    </location>
</feature>
<gene>
    <name evidence="8" type="ORF">SY83_04710</name>
</gene>
<name>A0A172TF73_9BACL</name>
<evidence type="ECO:0000313" key="8">
    <source>
        <dbReference type="EMBL" id="ANE45715.1"/>
    </source>
</evidence>
<dbReference type="InterPro" id="IPR051401">
    <property type="entry name" value="GtrA_CellWall_Glycosyl"/>
</dbReference>
<accession>A0A172TF73</accession>
<evidence type="ECO:0000256" key="6">
    <source>
        <dbReference type="SAM" id="Phobius"/>
    </source>
</evidence>
<evidence type="ECO:0000259" key="7">
    <source>
        <dbReference type="Pfam" id="PF04138"/>
    </source>
</evidence>
<evidence type="ECO:0000256" key="5">
    <source>
        <dbReference type="ARBA" id="ARBA00023136"/>
    </source>
</evidence>
<dbReference type="PATRIC" id="fig|1178515.4.peg.952"/>
<keyword evidence="5 6" id="KW-0472">Membrane</keyword>
<dbReference type="Proteomes" id="UP000076927">
    <property type="component" value="Chromosome"/>
</dbReference>
<dbReference type="AlphaFoldDB" id="A0A172TF73"/>
<evidence type="ECO:0000256" key="2">
    <source>
        <dbReference type="ARBA" id="ARBA00009399"/>
    </source>
</evidence>
<dbReference type="STRING" id="1178515.SY83_04710"/>